<dbReference type="FunFam" id="3.40.309.10:FF:000012">
    <property type="entry name" value="Betaine aldehyde dehydrogenase"/>
    <property type="match status" value="1"/>
</dbReference>
<evidence type="ECO:0000313" key="9">
    <source>
        <dbReference type="Proteomes" id="UP000775872"/>
    </source>
</evidence>
<proteinExistence type="inferred from homology"/>
<dbReference type="SUPFAM" id="SSF53720">
    <property type="entry name" value="ALDH-like"/>
    <property type="match status" value="1"/>
</dbReference>
<evidence type="ECO:0000256" key="5">
    <source>
        <dbReference type="PROSITE-ProRule" id="PRU10007"/>
    </source>
</evidence>
<protein>
    <recommendedName>
        <fullName evidence="4">aldehyde dehydrogenase (NAD(+))</fullName>
        <ecNumber evidence="4">1.2.1.3</ecNumber>
    </recommendedName>
</protein>
<dbReference type="PROSITE" id="PS00687">
    <property type="entry name" value="ALDEHYDE_DEHYDR_GLU"/>
    <property type="match status" value="1"/>
</dbReference>
<evidence type="ECO:0000256" key="3">
    <source>
        <dbReference type="ARBA" id="ARBA00023027"/>
    </source>
</evidence>
<dbReference type="GO" id="GO:0006598">
    <property type="term" value="P:polyamine catabolic process"/>
    <property type="evidence" value="ECO:0007669"/>
    <property type="project" value="TreeGrafter"/>
</dbReference>
<evidence type="ECO:0000256" key="2">
    <source>
        <dbReference type="ARBA" id="ARBA00023002"/>
    </source>
</evidence>
<name>A0A9N9Z226_9HYPO</name>
<keyword evidence="2 6" id="KW-0560">Oxidoreductase</keyword>
<dbReference type="InterPro" id="IPR015590">
    <property type="entry name" value="Aldehyde_DH_dom"/>
</dbReference>
<evidence type="ECO:0000259" key="7">
    <source>
        <dbReference type="Pfam" id="PF00171"/>
    </source>
</evidence>
<dbReference type="PANTHER" id="PTHR43720:SF2">
    <property type="entry name" value="2-AMINOMUCONIC SEMIALDEHYDE DEHYDROGENASE"/>
    <property type="match status" value="1"/>
</dbReference>
<dbReference type="EC" id="1.2.1.3" evidence="4"/>
<evidence type="ECO:0000256" key="6">
    <source>
        <dbReference type="RuleBase" id="RU003345"/>
    </source>
</evidence>
<accession>A0A9N9Z226</accession>
<organism evidence="8 9">
    <name type="scientific">Clonostachys solani</name>
    <dbReference type="NCBI Taxonomy" id="160281"/>
    <lineage>
        <taxon>Eukaryota</taxon>
        <taxon>Fungi</taxon>
        <taxon>Dikarya</taxon>
        <taxon>Ascomycota</taxon>
        <taxon>Pezizomycotina</taxon>
        <taxon>Sordariomycetes</taxon>
        <taxon>Hypocreomycetidae</taxon>
        <taxon>Hypocreales</taxon>
        <taxon>Bionectriaceae</taxon>
        <taxon>Clonostachys</taxon>
    </lineage>
</organism>
<evidence type="ECO:0000256" key="1">
    <source>
        <dbReference type="ARBA" id="ARBA00009986"/>
    </source>
</evidence>
<sequence>MTTDLFATLTTPNGVRYSQPLGLFINNEWVESRENDRIVSVSPIDESEICTVHGAGALDIDDAVKAARQAFEQSWRDTDASIRGDLINKLAQLIEKHADTLAAIETWDNGTAYFSLRISPLTCIPGKTIQAARYEDIPESINVLKYYAGWADKLTGQLISNNPHKLAYTTREPLGVCGAIIPWNFPLSMVAYKVGPALAAGNTMVLKPAEQTPLSALYFAQLVKEAGLPPGVLNIVNGYGRKAGVAIAEHPDINKISFTGSTPTGREIMKLASTTMKRVTLETGGKSPMIILKDADIEQAVQWAHVGIMSNQGQVCSATSRIFVHKDIYDDFIKRYIEKVESAKVGDPFESDTFQGPQVTRSQFERVLSYIECGKQEGATLATGGSAYKNVNGKQGLWISPTVFTNVEENMKISQEEVFGPFVVISKFSTEEEAIQRANNSSFGLGGAVFTQDITKAHVIARRLETGTVWINSSNDADVRVPFGGHKQSGIGHELGELGILAYTTSKSVHVNLASKL</sequence>
<dbReference type="GO" id="GO:0004029">
    <property type="term" value="F:aldehyde dehydrogenase (NAD+) activity"/>
    <property type="evidence" value="ECO:0007669"/>
    <property type="project" value="UniProtKB-EC"/>
</dbReference>
<dbReference type="Gene3D" id="3.40.309.10">
    <property type="entry name" value="Aldehyde Dehydrogenase, Chain A, domain 2"/>
    <property type="match status" value="1"/>
</dbReference>
<comment type="similarity">
    <text evidence="1 6">Belongs to the aldehyde dehydrogenase family.</text>
</comment>
<keyword evidence="9" id="KW-1185">Reference proteome</keyword>
<dbReference type="InterPro" id="IPR029510">
    <property type="entry name" value="Ald_DH_CS_GLU"/>
</dbReference>
<keyword evidence="3" id="KW-0520">NAD</keyword>
<dbReference type="Gene3D" id="3.40.605.10">
    <property type="entry name" value="Aldehyde Dehydrogenase, Chain A, domain 1"/>
    <property type="match status" value="1"/>
</dbReference>
<dbReference type="EMBL" id="CABFOC020000031">
    <property type="protein sequence ID" value="CAH0047658.1"/>
    <property type="molecule type" value="Genomic_DNA"/>
</dbReference>
<comment type="caution">
    <text evidence="8">The sequence shown here is derived from an EMBL/GenBank/DDBJ whole genome shotgun (WGS) entry which is preliminary data.</text>
</comment>
<dbReference type="PANTHER" id="PTHR43720">
    <property type="entry name" value="2-AMINOMUCONIC SEMIALDEHYDE DEHYDROGENASE"/>
    <property type="match status" value="1"/>
</dbReference>
<dbReference type="Proteomes" id="UP000775872">
    <property type="component" value="Unassembled WGS sequence"/>
</dbReference>
<dbReference type="FunFam" id="3.40.605.10:FF:000050">
    <property type="entry name" value="Aldehyde dehydrogenase, mitochondrial"/>
    <property type="match status" value="1"/>
</dbReference>
<evidence type="ECO:0000313" key="8">
    <source>
        <dbReference type="EMBL" id="CAH0047658.1"/>
    </source>
</evidence>
<dbReference type="InterPro" id="IPR016161">
    <property type="entry name" value="Ald_DH/histidinol_DH"/>
</dbReference>
<feature type="domain" description="Aldehyde dehydrogenase" evidence="7">
    <location>
        <begin position="29"/>
        <end position="509"/>
    </location>
</feature>
<dbReference type="AlphaFoldDB" id="A0A9N9Z226"/>
<feature type="active site" evidence="5">
    <location>
        <position position="282"/>
    </location>
</feature>
<reference evidence="8 9" key="2">
    <citation type="submission" date="2021-10" db="EMBL/GenBank/DDBJ databases">
        <authorList>
            <person name="Piombo E."/>
        </authorList>
    </citation>
    <scope>NUCLEOTIDE SEQUENCE [LARGE SCALE GENOMIC DNA]</scope>
</reference>
<dbReference type="InterPro" id="IPR016163">
    <property type="entry name" value="Ald_DH_C"/>
</dbReference>
<reference evidence="9" key="1">
    <citation type="submission" date="2019-06" db="EMBL/GenBank/DDBJ databases">
        <authorList>
            <person name="Broberg M."/>
        </authorList>
    </citation>
    <scope>NUCLEOTIDE SEQUENCE [LARGE SCALE GENOMIC DNA]</scope>
</reference>
<gene>
    <name evidence="8" type="ORF">CSOL1703_00013675</name>
</gene>
<dbReference type="OrthoDB" id="310895at2759"/>
<dbReference type="InterPro" id="IPR016162">
    <property type="entry name" value="Ald_DH_N"/>
</dbReference>
<dbReference type="Pfam" id="PF00171">
    <property type="entry name" value="Aldedh"/>
    <property type="match status" value="1"/>
</dbReference>
<evidence type="ECO:0000256" key="4">
    <source>
        <dbReference type="ARBA" id="ARBA00024226"/>
    </source>
</evidence>